<feature type="domain" description="Ribulose bisphosphate carboxylase large subunit C-terminal" evidence="12">
    <location>
        <begin position="56"/>
        <end position="147"/>
    </location>
</feature>
<dbReference type="OrthoDB" id="563909at2759"/>
<dbReference type="EC" id="4.1.1.39" evidence="2"/>
<evidence type="ECO:0000256" key="2">
    <source>
        <dbReference type="ARBA" id="ARBA00012287"/>
    </source>
</evidence>
<dbReference type="InterPro" id="IPR036376">
    <property type="entry name" value="RuBisCO_lsu_C_sf"/>
</dbReference>
<dbReference type="GO" id="GO:0004497">
    <property type="term" value="F:monooxygenase activity"/>
    <property type="evidence" value="ECO:0007669"/>
    <property type="project" value="UniProtKB-KW"/>
</dbReference>
<dbReference type="InterPro" id="IPR020878">
    <property type="entry name" value="RuBisCo_large_chain_AS"/>
</dbReference>
<reference evidence="13" key="1">
    <citation type="submission" date="2022-04" db="EMBL/GenBank/DDBJ databases">
        <title>Carnegiea gigantea Genome sequencing and assembly v2.</title>
        <authorList>
            <person name="Copetti D."/>
            <person name="Sanderson M.J."/>
            <person name="Burquez A."/>
            <person name="Wojciechowski M.F."/>
        </authorList>
    </citation>
    <scope>NUCLEOTIDE SEQUENCE</scope>
    <source>
        <strain evidence="13">SGP5-SGP5p</strain>
        <tissue evidence="13">Aerial part</tissue>
    </source>
</reference>
<dbReference type="PANTHER" id="PTHR42704:SF15">
    <property type="entry name" value="RIBULOSE BISPHOSPHATE CARBOXYLASE LARGE CHAIN"/>
    <property type="match status" value="1"/>
</dbReference>
<keyword evidence="6" id="KW-0503">Monooxygenase</keyword>
<comment type="catalytic activity">
    <reaction evidence="10">
        <text>2 (2R)-3-phosphoglycerate + 2 H(+) = D-ribulose 1,5-bisphosphate + CO2 + H2O</text>
        <dbReference type="Rhea" id="RHEA:23124"/>
        <dbReference type="ChEBI" id="CHEBI:15377"/>
        <dbReference type="ChEBI" id="CHEBI:15378"/>
        <dbReference type="ChEBI" id="CHEBI:16526"/>
        <dbReference type="ChEBI" id="CHEBI:57870"/>
        <dbReference type="ChEBI" id="CHEBI:58272"/>
        <dbReference type="EC" id="4.1.1.39"/>
    </reaction>
</comment>
<keyword evidence="4" id="KW-0934">Plastid</keyword>
<keyword evidence="7" id="KW-0456">Lyase</keyword>
<keyword evidence="11" id="KW-0812">Transmembrane</keyword>
<comment type="subcellular location">
    <subcellularLocation>
        <location evidence="1">Plastid</location>
    </subcellularLocation>
</comment>
<comment type="catalytic activity">
    <reaction evidence="9">
        <text>D-ribulose 1,5-bisphosphate + O2 = 2-phosphoglycolate + (2R)-3-phosphoglycerate + 2 H(+)</text>
        <dbReference type="Rhea" id="RHEA:36631"/>
        <dbReference type="ChEBI" id="CHEBI:15378"/>
        <dbReference type="ChEBI" id="CHEBI:15379"/>
        <dbReference type="ChEBI" id="CHEBI:57870"/>
        <dbReference type="ChEBI" id="CHEBI:58033"/>
        <dbReference type="ChEBI" id="CHEBI:58272"/>
    </reaction>
</comment>
<accession>A0A9Q1Q8F8</accession>
<evidence type="ECO:0000256" key="5">
    <source>
        <dbReference type="ARBA" id="ARBA00023002"/>
    </source>
</evidence>
<evidence type="ECO:0000256" key="7">
    <source>
        <dbReference type="ARBA" id="ARBA00023239"/>
    </source>
</evidence>
<dbReference type="SUPFAM" id="SSF51649">
    <property type="entry name" value="RuBisCo, C-terminal domain"/>
    <property type="match status" value="1"/>
</dbReference>
<dbReference type="EMBL" id="JAKOGI010000642">
    <property type="protein sequence ID" value="KAJ8432046.1"/>
    <property type="molecule type" value="Genomic_DNA"/>
</dbReference>
<evidence type="ECO:0000313" key="13">
    <source>
        <dbReference type="EMBL" id="KAJ8432046.1"/>
    </source>
</evidence>
<feature type="transmembrane region" description="Helical" evidence="11">
    <location>
        <begin position="14"/>
        <end position="32"/>
    </location>
</feature>
<sequence length="206" mass="23618">MPFLEKKITNPLDLLNKVLLLICLLPLWVMYLGSKPYDLRILVANIKTFQGLPHSIQVERDQLNKYGRPLLRCTIKPKLGLDFTKDDENVNSQPFMHWRDRFLFCTKAIYKAQAQTDEIKGHNLNATACTYEEMIKRVVFARELGVPIKNHGIHYRVLAKALRLSSGDHIHAGTVVGKLEGERDITLSLQELAGFHKVINPNHMHI</sequence>
<keyword evidence="11" id="KW-1133">Transmembrane helix</keyword>
<dbReference type="AlphaFoldDB" id="A0A9Q1Q8F8"/>
<dbReference type="GO" id="GO:0016984">
    <property type="term" value="F:ribulose-bisphosphate carboxylase activity"/>
    <property type="evidence" value="ECO:0007669"/>
    <property type="project" value="UniProtKB-EC"/>
</dbReference>
<keyword evidence="14" id="KW-1185">Reference proteome</keyword>
<dbReference type="Proteomes" id="UP001153076">
    <property type="component" value="Unassembled WGS sequence"/>
</dbReference>
<gene>
    <name evidence="13" type="ORF">Cgig2_001970</name>
</gene>
<evidence type="ECO:0000256" key="3">
    <source>
        <dbReference type="ARBA" id="ARBA00022567"/>
    </source>
</evidence>
<dbReference type="InterPro" id="IPR000685">
    <property type="entry name" value="RuBisCO_lsu_C"/>
</dbReference>
<evidence type="ECO:0000256" key="8">
    <source>
        <dbReference type="ARBA" id="ARBA00023300"/>
    </source>
</evidence>
<name>A0A9Q1Q8F8_9CARY</name>
<evidence type="ECO:0000259" key="12">
    <source>
        <dbReference type="Pfam" id="PF00016"/>
    </source>
</evidence>
<proteinExistence type="predicted"/>
<evidence type="ECO:0000256" key="4">
    <source>
        <dbReference type="ARBA" id="ARBA00022640"/>
    </source>
</evidence>
<protein>
    <recommendedName>
        <fullName evidence="2">ribulose-bisphosphate carboxylase</fullName>
        <ecNumber evidence="2">4.1.1.39</ecNumber>
    </recommendedName>
</protein>
<organism evidence="13 14">
    <name type="scientific">Carnegiea gigantea</name>
    <dbReference type="NCBI Taxonomy" id="171969"/>
    <lineage>
        <taxon>Eukaryota</taxon>
        <taxon>Viridiplantae</taxon>
        <taxon>Streptophyta</taxon>
        <taxon>Embryophyta</taxon>
        <taxon>Tracheophyta</taxon>
        <taxon>Spermatophyta</taxon>
        <taxon>Magnoliopsida</taxon>
        <taxon>eudicotyledons</taxon>
        <taxon>Gunneridae</taxon>
        <taxon>Pentapetalae</taxon>
        <taxon>Caryophyllales</taxon>
        <taxon>Cactineae</taxon>
        <taxon>Cactaceae</taxon>
        <taxon>Cactoideae</taxon>
        <taxon>Echinocereeae</taxon>
        <taxon>Carnegiea</taxon>
    </lineage>
</organism>
<dbReference type="Gene3D" id="3.20.20.110">
    <property type="entry name" value="Ribulose bisphosphate carboxylase, large subunit, C-terminal domain"/>
    <property type="match status" value="2"/>
</dbReference>
<evidence type="ECO:0000256" key="10">
    <source>
        <dbReference type="ARBA" id="ARBA00049469"/>
    </source>
</evidence>
<evidence type="ECO:0000256" key="6">
    <source>
        <dbReference type="ARBA" id="ARBA00023033"/>
    </source>
</evidence>
<evidence type="ECO:0000256" key="1">
    <source>
        <dbReference type="ARBA" id="ARBA00004474"/>
    </source>
</evidence>
<dbReference type="InterPro" id="IPR033966">
    <property type="entry name" value="RuBisCO"/>
</dbReference>
<evidence type="ECO:0000313" key="14">
    <source>
        <dbReference type="Proteomes" id="UP001153076"/>
    </source>
</evidence>
<evidence type="ECO:0000256" key="9">
    <source>
        <dbReference type="ARBA" id="ARBA00048059"/>
    </source>
</evidence>
<keyword evidence="3" id="KW-0113">Calvin cycle</keyword>
<keyword evidence="11" id="KW-0472">Membrane</keyword>
<evidence type="ECO:0000256" key="11">
    <source>
        <dbReference type="SAM" id="Phobius"/>
    </source>
</evidence>
<keyword evidence="5" id="KW-0560">Oxidoreductase</keyword>
<dbReference type="GO" id="GO:0009536">
    <property type="term" value="C:plastid"/>
    <property type="evidence" value="ECO:0007669"/>
    <property type="project" value="UniProtKB-SubCell"/>
</dbReference>
<dbReference type="Pfam" id="PF00016">
    <property type="entry name" value="RuBisCO_large"/>
    <property type="match status" value="2"/>
</dbReference>
<keyword evidence="8" id="KW-0120">Carbon dioxide fixation</keyword>
<feature type="domain" description="Ribulose bisphosphate carboxylase large subunit C-terminal" evidence="12">
    <location>
        <begin position="149"/>
        <end position="191"/>
    </location>
</feature>
<dbReference type="GO" id="GO:0019253">
    <property type="term" value="P:reductive pentose-phosphate cycle"/>
    <property type="evidence" value="ECO:0007669"/>
    <property type="project" value="UniProtKB-KW"/>
</dbReference>
<dbReference type="PANTHER" id="PTHR42704">
    <property type="entry name" value="RIBULOSE BISPHOSPHATE CARBOXYLASE"/>
    <property type="match status" value="1"/>
</dbReference>
<dbReference type="PROSITE" id="PS00157">
    <property type="entry name" value="RUBISCO_LARGE"/>
    <property type="match status" value="1"/>
</dbReference>
<comment type="caution">
    <text evidence="13">The sequence shown here is derived from an EMBL/GenBank/DDBJ whole genome shotgun (WGS) entry which is preliminary data.</text>
</comment>
<dbReference type="GO" id="GO:0000287">
    <property type="term" value="F:magnesium ion binding"/>
    <property type="evidence" value="ECO:0007669"/>
    <property type="project" value="InterPro"/>
</dbReference>